<evidence type="ECO:0000313" key="1">
    <source>
        <dbReference type="EMBL" id="GBC00886.1"/>
    </source>
</evidence>
<reference evidence="2" key="2">
    <citation type="submission" date="2019-10" db="EMBL/GenBank/DDBJ databases">
        <title>Conservation and host-specific expression of non-tandemly repeated heterogenous ribosome RNA gene in arbuscular mycorrhizal fungi.</title>
        <authorList>
            <person name="Maeda T."/>
            <person name="Kobayashi Y."/>
            <person name="Nakagawa T."/>
            <person name="Ezawa T."/>
            <person name="Yamaguchi K."/>
            <person name="Bino T."/>
            <person name="Nishimoto Y."/>
            <person name="Shigenobu S."/>
            <person name="Kawaguchi M."/>
        </authorList>
    </citation>
    <scope>NUCLEOTIDE SEQUENCE</scope>
    <source>
        <strain evidence="2">HR1</strain>
    </source>
</reference>
<dbReference type="OrthoDB" id="2405788at2759"/>
<evidence type="ECO:0000313" key="2">
    <source>
        <dbReference type="EMBL" id="GES91739.1"/>
    </source>
</evidence>
<dbReference type="AlphaFoldDB" id="A0A2Z6RE66"/>
<comment type="caution">
    <text evidence="1">The sequence shown here is derived from an EMBL/GenBank/DDBJ whole genome shotgun (WGS) entry which is preliminary data.</text>
</comment>
<dbReference type="EMBL" id="BLAL01000206">
    <property type="protein sequence ID" value="GES91739.1"/>
    <property type="molecule type" value="Genomic_DNA"/>
</dbReference>
<organism evidence="1 3">
    <name type="scientific">Rhizophagus clarus</name>
    <dbReference type="NCBI Taxonomy" id="94130"/>
    <lineage>
        <taxon>Eukaryota</taxon>
        <taxon>Fungi</taxon>
        <taxon>Fungi incertae sedis</taxon>
        <taxon>Mucoromycota</taxon>
        <taxon>Glomeromycotina</taxon>
        <taxon>Glomeromycetes</taxon>
        <taxon>Glomerales</taxon>
        <taxon>Glomeraceae</taxon>
        <taxon>Rhizophagus</taxon>
    </lineage>
</organism>
<dbReference type="Proteomes" id="UP000615446">
    <property type="component" value="Unassembled WGS sequence"/>
</dbReference>
<keyword evidence="3" id="KW-1185">Reference proteome</keyword>
<evidence type="ECO:0000313" key="3">
    <source>
        <dbReference type="Proteomes" id="UP000247702"/>
    </source>
</evidence>
<sequence>MGGILHVSDGKGCKKTKDWAPIVLLRYLLERNILESITIGEAIISLDQQRKVWLPDNRDISCAIIGKFTQGIKADEKRLMRQLVIDKEELNFLIRDCKENGTLVGRDKCPLGYILTYYDELLRRFNPKEMARIATDSLYVKQKALYKLDNGAYCMVIGGGTKAKGCWGGIEGNKKQERSHRVIFARKSDTVVKS</sequence>
<gene>
    <name evidence="2" type="ORF">RCL2_001854200</name>
    <name evidence="1" type="ORF">RclHR1_00040037</name>
</gene>
<name>A0A2Z6RE66_9GLOM</name>
<accession>A0A2Z6RE66</accession>
<proteinExistence type="predicted"/>
<dbReference type="Proteomes" id="UP000247702">
    <property type="component" value="Unassembled WGS sequence"/>
</dbReference>
<protein>
    <submittedName>
        <fullName evidence="1">Uncharacterized protein</fullName>
    </submittedName>
</protein>
<dbReference type="EMBL" id="BEXD01003334">
    <property type="protein sequence ID" value="GBC00886.1"/>
    <property type="molecule type" value="Genomic_DNA"/>
</dbReference>
<reference evidence="1 3" key="1">
    <citation type="submission" date="2017-11" db="EMBL/GenBank/DDBJ databases">
        <title>The genome of Rhizophagus clarus HR1 reveals common genetic basis of auxotrophy among arbuscular mycorrhizal fungi.</title>
        <authorList>
            <person name="Kobayashi Y."/>
        </authorList>
    </citation>
    <scope>NUCLEOTIDE SEQUENCE [LARGE SCALE GENOMIC DNA]</scope>
    <source>
        <strain evidence="1 3">HR1</strain>
    </source>
</reference>